<feature type="domain" description="Tox-GHH" evidence="3">
    <location>
        <begin position="1184"/>
        <end position="1261"/>
    </location>
</feature>
<keyword evidence="7" id="KW-1185">Reference proteome</keyword>
<evidence type="ECO:0000259" key="5">
    <source>
        <dbReference type="Pfam" id="PF25023"/>
    </source>
</evidence>
<dbReference type="Pfam" id="PF15636">
    <property type="entry name" value="Tox-GHH"/>
    <property type="match status" value="1"/>
</dbReference>
<dbReference type="Pfam" id="PF25023">
    <property type="entry name" value="TEN_YD-shell"/>
    <property type="match status" value="3"/>
</dbReference>
<dbReference type="Pfam" id="PF05593">
    <property type="entry name" value="RHS_repeat"/>
    <property type="match status" value="1"/>
</dbReference>
<feature type="compositionally biased region" description="Basic and acidic residues" evidence="2">
    <location>
        <begin position="75"/>
        <end position="98"/>
    </location>
</feature>
<feature type="domain" description="DUF6531" evidence="4">
    <location>
        <begin position="105"/>
        <end position="176"/>
    </location>
</feature>
<dbReference type="NCBIfam" id="TIGR03696">
    <property type="entry name" value="Rhs_assc_core"/>
    <property type="match status" value="1"/>
</dbReference>
<dbReference type="PANTHER" id="PTHR32305:SF15">
    <property type="entry name" value="PROTEIN RHSA-RELATED"/>
    <property type="match status" value="1"/>
</dbReference>
<dbReference type="InterPro" id="IPR056823">
    <property type="entry name" value="TEN-like_YD-shell"/>
</dbReference>
<evidence type="ECO:0000259" key="4">
    <source>
        <dbReference type="Pfam" id="PF20148"/>
    </source>
</evidence>
<sequence length="1293" mass="146732">MARKAKYVDIIGKIEKLVKLVQEDADKGLTALKKLSQHGKGDFNKGLKKNQLVDGETLEGATGQARKAKQQSKLIAEEKIDNVDKSGKTPNDKPADKVENTCTNGCPVSMVTGEELLALEDATLSGALPFTFSRTYRTSGCEINAGLGYGWGHSLSHQLEFKNGEVLWRNEENRMIPLPEPTESRPEIFNNLAGAAIFLGSKSGEYVLAAPGKPFYHFERQGDSARLVRLSDNYNNTLSISYDRQQRPQAVVSPHGIALWLTYENDLITQIELKSFRDTTEGKAWTTHRLLHQYTYNDQKQLIAESNEAGLGERYAYDAQHVITERTMAGGIAFGWKWEGEGKDVRCIRHWSNTGYLAEYVWDDEARTVTVVNSDGSQEIYQHDESAKLISTTDPDGAVTTHAYNDSGYLVSTVDALGHETRHVYNNNGDREATIAPDGTVTEFQYLRGKIFKVIQGEAVWRYFHNMEGDLTEKRDPLGNTTFYHYNEIGRLSKIDYPDGSTHQLRWNRLGMLIGETYPDGSDVVYRHDISGRVIYEKSSIGGVTEYQWDEADRLVAMISGGKIKRFAYNGYGKVTQVTDESGLKTQYEYGENSHLVSRVVNPDGTSLSYRYDNVKNFVSEITNERGETHSIGYYPNGLVQTENTFDGRTFSYEYDLLGQLTKKTETGTAGTALTTEFERDVMGRLVKKTLADGSSIDYRYDEYGNLSEVDDGERPLVWRYDLMGRVTEEHQDWASNYFSYDALGQVESWQLPDANVLKYQRGRGGVLNQIDLNDSVLTRHLYQSGLEKERHQGAVISSFDHDEQGRLTCQQRSLNRQVTRKRDYSYDARGNLTHISDSKDGDIHFDYDPLSRLKAVRGNIEERFVHDATGNVLSQILGHHDGMTRDKLGSAQGNQLAFHGDSHYEYDEFGRLITEKRGKNQSLITTYEYDCQHRLIKASLPDGTIADYKYDAFGRRTYKTVTDKAGKVTTTEYLWQGDNLIGETTDTNYQSYIYEPGTFKPLALLKGEGKAATPYYYHLDQIGTPTEITDVAGQSVWAVQYRAYGSVLTQQVEEIQSPLRFQGQYYDAETGLHYNRHRYYSPETGRFTTADPIGLAGGVNNYQYAPNPTGWIDPLGLKNEVGNCPGDAATSDEDLDLSGERGLPDVNSYSTPYQPLSASQRKAIRNKIEQRTVSKREYQHYDWDRRFSNRRNRGVDRFWREEKKRLKNGQAGTRNWDEAQTEAILNGKRPKFEGETMEAHHRYNALSYPHLADNPVNLYPATRYEHLYRWHGGNFRNETSGKPLNVNVKEEF</sequence>
<dbReference type="InterPro" id="IPR022385">
    <property type="entry name" value="Rhs_assc_core"/>
</dbReference>
<evidence type="ECO:0000256" key="2">
    <source>
        <dbReference type="SAM" id="MobiDB-lite"/>
    </source>
</evidence>
<accession>A0ABU4IUE5</accession>
<dbReference type="InterPro" id="IPR045351">
    <property type="entry name" value="DUF6531"/>
</dbReference>
<feature type="region of interest" description="Disordered" evidence="2">
    <location>
        <begin position="1126"/>
        <end position="1161"/>
    </location>
</feature>
<gene>
    <name evidence="6" type="ORF">SBX64_10690</name>
</gene>
<evidence type="ECO:0000256" key="1">
    <source>
        <dbReference type="ARBA" id="ARBA00022737"/>
    </source>
</evidence>
<comment type="caution">
    <text evidence="6">The sequence shown here is derived from an EMBL/GenBank/DDBJ whole genome shotgun (WGS) entry which is preliminary data.</text>
</comment>
<dbReference type="PRINTS" id="PR00394">
    <property type="entry name" value="RHSPROTEIN"/>
</dbReference>
<evidence type="ECO:0000313" key="7">
    <source>
        <dbReference type="Proteomes" id="UP001279860"/>
    </source>
</evidence>
<protein>
    <submittedName>
        <fullName evidence="6">RHS repeat-associated core domain-containing protein</fullName>
    </submittedName>
</protein>
<dbReference type="InterPro" id="IPR006530">
    <property type="entry name" value="YD"/>
</dbReference>
<feature type="compositionally biased region" description="Polar residues" evidence="2">
    <location>
        <begin position="1148"/>
        <end position="1161"/>
    </location>
</feature>
<keyword evidence="1" id="KW-0677">Repeat</keyword>
<feature type="region of interest" description="Disordered" evidence="2">
    <location>
        <begin position="60"/>
        <end position="98"/>
    </location>
</feature>
<feature type="domain" description="Teneurin-like YD-shell" evidence="5">
    <location>
        <begin position="230"/>
        <end position="412"/>
    </location>
</feature>
<dbReference type="PANTHER" id="PTHR32305">
    <property type="match status" value="1"/>
</dbReference>
<evidence type="ECO:0000313" key="6">
    <source>
        <dbReference type="EMBL" id="MDW6093017.1"/>
    </source>
</evidence>
<dbReference type="Proteomes" id="UP001279860">
    <property type="component" value="Unassembled WGS sequence"/>
</dbReference>
<reference evidence="6 7" key="1">
    <citation type="submission" date="2023-11" db="EMBL/GenBank/DDBJ databases">
        <title>Plant-associative lifestyle of Vibrio porteresiae and its evolutionary dynamics.</title>
        <authorList>
            <person name="Rameshkumar N."/>
            <person name="Kirti K."/>
        </authorList>
    </citation>
    <scope>NUCLEOTIDE SEQUENCE [LARGE SCALE GENOMIC DNA]</scope>
    <source>
        <strain evidence="6 7">MSSRF7</strain>
    </source>
</reference>
<dbReference type="InterPro" id="IPR050708">
    <property type="entry name" value="T6SS_VgrG/RHS"/>
</dbReference>
<dbReference type="EMBL" id="JAWRCP010000001">
    <property type="protein sequence ID" value="MDW6093017.1"/>
    <property type="molecule type" value="Genomic_DNA"/>
</dbReference>
<organism evidence="6 7">
    <name type="scientific">Vibrio rhizosphaerae</name>
    <dbReference type="NCBI Taxonomy" id="398736"/>
    <lineage>
        <taxon>Bacteria</taxon>
        <taxon>Pseudomonadati</taxon>
        <taxon>Pseudomonadota</taxon>
        <taxon>Gammaproteobacteria</taxon>
        <taxon>Vibrionales</taxon>
        <taxon>Vibrionaceae</taxon>
        <taxon>Vibrio</taxon>
    </lineage>
</organism>
<evidence type="ECO:0000259" key="3">
    <source>
        <dbReference type="Pfam" id="PF15636"/>
    </source>
</evidence>
<dbReference type="Pfam" id="PF20148">
    <property type="entry name" value="DUF6531"/>
    <property type="match status" value="1"/>
</dbReference>
<dbReference type="InterPro" id="IPR028916">
    <property type="entry name" value="Tox-GHH_dom"/>
</dbReference>
<feature type="domain" description="Teneurin-like YD-shell" evidence="5">
    <location>
        <begin position="545"/>
        <end position="710"/>
    </location>
</feature>
<name>A0ABU4IUE5_9VIBR</name>
<dbReference type="Gene3D" id="2.180.10.10">
    <property type="entry name" value="RHS repeat-associated core"/>
    <property type="match status" value="4"/>
</dbReference>
<dbReference type="InterPro" id="IPR031325">
    <property type="entry name" value="RHS_repeat"/>
</dbReference>
<proteinExistence type="predicted"/>
<dbReference type="RefSeq" id="WP_318584920.1">
    <property type="nucleotide sequence ID" value="NZ_JAWRCP010000001.1"/>
</dbReference>
<feature type="domain" description="Teneurin-like YD-shell" evidence="5">
    <location>
        <begin position="798"/>
        <end position="1092"/>
    </location>
</feature>
<dbReference type="NCBIfam" id="TIGR01643">
    <property type="entry name" value="YD_repeat_2x"/>
    <property type="match status" value="6"/>
</dbReference>